<feature type="domain" description="Excalibur calcium-binding" evidence="2">
    <location>
        <begin position="42"/>
        <end position="75"/>
    </location>
</feature>
<sequence>MRKALIAAFAAMAMAGPATGSLLNPSAKPSVDKVKEFIVAQRRSCSAASTCQEAVEMWCGGYSGADRDRDGIPCESVCRSKAQVDRTKQQISC</sequence>
<dbReference type="Pfam" id="PF05901">
    <property type="entry name" value="Excalibur"/>
    <property type="match status" value="1"/>
</dbReference>
<evidence type="ECO:0000256" key="1">
    <source>
        <dbReference type="SAM" id="SignalP"/>
    </source>
</evidence>
<evidence type="ECO:0000313" key="3">
    <source>
        <dbReference type="EMBL" id="ANY85381.1"/>
    </source>
</evidence>
<dbReference type="KEGG" id="moc:BB934_44570"/>
<evidence type="ECO:0000259" key="2">
    <source>
        <dbReference type="Pfam" id="PF05901"/>
    </source>
</evidence>
<dbReference type="EMBL" id="CP016620">
    <property type="protein sequence ID" value="ANY85381.1"/>
    <property type="molecule type" value="Genomic_DNA"/>
</dbReference>
<name>A0A1B2EZI2_9HYPH</name>
<reference evidence="3" key="1">
    <citation type="submission" date="2016-07" db="EMBL/GenBank/DDBJ databases">
        <title>Microvirga ossetica sp. nov. a new species of rhizobia isolated from root nodules of the legume species Vicia alpestris Steven originated from North Ossetia region in the Caucasus.</title>
        <authorList>
            <person name="Safronova V.I."/>
            <person name="Kuznetsova I.G."/>
            <person name="Sazanova A.L."/>
            <person name="Belimov A."/>
            <person name="Andronov E."/>
            <person name="Osledkin Y.S."/>
            <person name="Onishchuk O.P."/>
            <person name="Kurchak O.N."/>
            <person name="Shaposhnikov A.I."/>
            <person name="Willems A."/>
            <person name="Tikhonovich I.A."/>
        </authorList>
    </citation>
    <scope>NUCLEOTIDE SEQUENCE [LARGE SCALE GENOMIC DNA]</scope>
    <source>
        <strain evidence="3">V5/3M</strain>
        <plasmid evidence="3">unnamed4</plasmid>
    </source>
</reference>
<protein>
    <submittedName>
        <fullName evidence="3">Calcium-binding protein</fullName>
    </submittedName>
</protein>
<keyword evidence="1" id="KW-0732">Signal</keyword>
<geneLocation type="plasmid" evidence="3">
    <name>unnamed4</name>
</geneLocation>
<feature type="signal peptide" evidence="1">
    <location>
        <begin position="1"/>
        <end position="20"/>
    </location>
</feature>
<dbReference type="InterPro" id="IPR008613">
    <property type="entry name" value="Excalibur_Ca-bd_domain"/>
</dbReference>
<keyword evidence="3" id="KW-0614">Plasmid</keyword>
<gene>
    <name evidence="3" type="ORF">BB934_44570</name>
</gene>
<dbReference type="AlphaFoldDB" id="A0A1B2EZI2"/>
<accession>A0A1B2EZI2</accession>
<proteinExistence type="predicted"/>
<organism evidence="3">
    <name type="scientific">Microvirga ossetica</name>
    <dbReference type="NCBI Taxonomy" id="1882682"/>
    <lineage>
        <taxon>Bacteria</taxon>
        <taxon>Pseudomonadati</taxon>
        <taxon>Pseudomonadota</taxon>
        <taxon>Alphaproteobacteria</taxon>
        <taxon>Hyphomicrobiales</taxon>
        <taxon>Methylobacteriaceae</taxon>
        <taxon>Microvirga</taxon>
    </lineage>
</organism>
<dbReference type="OrthoDB" id="9805504at2"/>
<feature type="chain" id="PRO_5008536425" evidence="1">
    <location>
        <begin position="21"/>
        <end position="93"/>
    </location>
</feature>